<proteinExistence type="predicted"/>
<dbReference type="PROSITE" id="PS50231">
    <property type="entry name" value="RICIN_B_LECTIN"/>
    <property type="match status" value="1"/>
</dbReference>
<dbReference type="InterPro" id="IPR002182">
    <property type="entry name" value="NB-ARC"/>
</dbReference>
<dbReference type="EMBL" id="ANNX02000046">
    <property type="protein sequence ID" value="KYC37617.1"/>
    <property type="molecule type" value="Genomic_DNA"/>
</dbReference>
<feature type="domain" description="vWA-MoxR associated protein N-terminal HTH" evidence="5">
    <location>
        <begin position="1"/>
        <end position="86"/>
    </location>
</feature>
<feature type="repeat" description="WD" evidence="3">
    <location>
        <begin position="841"/>
        <end position="882"/>
    </location>
</feature>
<dbReference type="SUPFAM" id="SSF52540">
    <property type="entry name" value="P-loop containing nucleoside triphosphate hydrolases"/>
    <property type="match status" value="1"/>
</dbReference>
<dbReference type="Pfam" id="PF26355">
    <property type="entry name" value="HTH_VMAP-M9"/>
    <property type="match status" value="1"/>
</dbReference>
<name>A0A139WYT9_9CYAN</name>
<reference evidence="6 7" key="1">
    <citation type="journal article" date="2013" name="Genome Biol. Evol.">
        <title>Genomes of Stigonematalean cyanobacteria (subsection V) and the evolution of oxygenic photosynthesis from prokaryotes to plastids.</title>
        <authorList>
            <person name="Dagan T."/>
            <person name="Roettger M."/>
            <person name="Stucken K."/>
            <person name="Landan G."/>
            <person name="Koch R."/>
            <person name="Major P."/>
            <person name="Gould S.B."/>
            <person name="Goremykin V.V."/>
            <person name="Rippka R."/>
            <person name="Tandeau de Marsac N."/>
            <person name="Gugger M."/>
            <person name="Lockhart P.J."/>
            <person name="Allen J.F."/>
            <person name="Brune I."/>
            <person name="Maus I."/>
            <person name="Puhler A."/>
            <person name="Martin W.F."/>
        </authorList>
    </citation>
    <scope>NUCLEOTIDE SEQUENCE [LARGE SCALE GENOMIC DNA]</scope>
    <source>
        <strain evidence="6 7">PCC 7110</strain>
    </source>
</reference>
<dbReference type="Proteomes" id="UP000076925">
    <property type="component" value="Unassembled WGS sequence"/>
</dbReference>
<evidence type="ECO:0000313" key="6">
    <source>
        <dbReference type="EMBL" id="KYC37617.1"/>
    </source>
</evidence>
<keyword evidence="7" id="KW-1185">Reference proteome</keyword>
<dbReference type="PRINTS" id="PR00364">
    <property type="entry name" value="DISEASERSIST"/>
</dbReference>
<dbReference type="PANTHER" id="PTHR19879:SF9">
    <property type="entry name" value="TRANSCRIPTION INITIATION FACTOR TFIID SUBUNIT 5"/>
    <property type="match status" value="1"/>
</dbReference>
<dbReference type="Pfam" id="PF00400">
    <property type="entry name" value="WD40"/>
    <property type="match status" value="9"/>
</dbReference>
<dbReference type="InterPro" id="IPR019775">
    <property type="entry name" value="WD40_repeat_CS"/>
</dbReference>
<feature type="repeat" description="WD" evidence="3">
    <location>
        <begin position="1057"/>
        <end position="1098"/>
    </location>
</feature>
<feature type="repeat" description="WD" evidence="3">
    <location>
        <begin position="931"/>
        <end position="972"/>
    </location>
</feature>
<evidence type="ECO:0000256" key="1">
    <source>
        <dbReference type="ARBA" id="ARBA00022574"/>
    </source>
</evidence>
<dbReference type="Pfam" id="PF25173">
    <property type="entry name" value="Beta-prop_WDR3_1st"/>
    <property type="match status" value="1"/>
</dbReference>
<feature type="repeat" description="WD" evidence="3">
    <location>
        <begin position="673"/>
        <end position="714"/>
    </location>
</feature>
<dbReference type="PANTHER" id="PTHR19879">
    <property type="entry name" value="TRANSCRIPTION INITIATION FACTOR TFIID"/>
    <property type="match status" value="1"/>
</dbReference>
<dbReference type="OrthoDB" id="567898at2"/>
<evidence type="ECO:0008006" key="8">
    <source>
        <dbReference type="Google" id="ProtNLM"/>
    </source>
</evidence>
<dbReference type="InterPro" id="IPR058651">
    <property type="entry name" value="HTH_VMAP-M9"/>
</dbReference>
<feature type="repeat" description="WD" evidence="3">
    <location>
        <begin position="973"/>
        <end position="1014"/>
    </location>
</feature>
<feature type="repeat" description="WD" evidence="3">
    <location>
        <begin position="715"/>
        <end position="756"/>
    </location>
</feature>
<evidence type="ECO:0000259" key="4">
    <source>
        <dbReference type="Pfam" id="PF00931"/>
    </source>
</evidence>
<dbReference type="RefSeq" id="WP_017746173.1">
    <property type="nucleotide sequence ID" value="NZ_KQ976354.1"/>
</dbReference>
<dbReference type="PROSITE" id="PS50294">
    <property type="entry name" value="WD_REPEATS_REGION"/>
    <property type="match status" value="14"/>
</dbReference>
<dbReference type="SMART" id="SM00320">
    <property type="entry name" value="WD40"/>
    <property type="match status" value="14"/>
</dbReference>
<dbReference type="SUPFAM" id="SSF141571">
    <property type="entry name" value="Pentapeptide repeat-like"/>
    <property type="match status" value="1"/>
</dbReference>
<sequence>MDAQQALAFVDALVFTKKGKHLSDLQRLILQSFWSDPCLRYDDIAKSYGYSVGYLKQDVGPKLWLLLSEVCGEKVSKTNFRSALDRRSHQIDITPLVEDSLPITRFSEKVIDTTELSPALVNTPVGGTTRYQDWGDAPDVSVFYNRIQELATLEQWIVADRCRLIVLLGMGGIGKTHLSVKLAAQIQNHFEYLIWRSLAQAPSLQQLAIDLLRFLTQGEENNLPIRFEEQISYLIHILKKNRCLLILDNTETILRSDVLTGQYQEGYEDYRTFFQRLGECNHNSCLLLTTREKPKEIALMQGETLPVRSLKLNGLNFQAAQKLLQLKGCFLESEESYHVLIENYGGNPLALKIVASIAADLFDGNISELLRKKSLVFGEINEVLEQQFNRLPFSVKSFLYWLTLEQEPIDESNLSVVTFPDFSHKLIIETIQSLWHHSFLEKKNKKLFLQPVVREYFQNKLVEQILEEIESENLVLLNQYPLLKSRAKEYLKQTQIQLLIKPLLDRLLTFYKNLKNIEIKFQKILANLQKNTTLSPGYAAGNIINLLCQLQVELSGYDFSNLTVWSGCLQNTNLQNVNFTRADLSQSVFAKQLTSILSVAFSPDSRLLATGDVNGEIHLWQIADGQPILNCKGHAGWVHSITFSPDGKMLCSASSDHTVKLWDVSDGSCLKTLVGHHQRVRSAVFSPDGKLIASGGSDATIRLWDTNSGQCLKVLSGHKSYIWSVVFSPDGSMIASGSEDKSIKLWHVNMGECRQTLLEHNRWVRTLAFSPDSKFLVSGSGDRKIKIWEIKTGKCLRTLTGHTQRLRSVAFSPDGKLIASGSGDRTARLWSVADGKCLKTLHGHNNLLTSVAFSPDGTILATGGEDRSVRLWEVNTGSCIDIWQGYGSWIQSVAFSPDGKTLASGSEDKTVRLWNLEEAQSLKTLPSSIALEGHRGWVCSVAFSPDGKHLASGSSDYSVKLWDVGTGQCLKTLQGHSRWIGSVAFSPDGLTLASCGGDYTVKLWDVITGNCLKTLHRHAGWLWSVQFSPDGVTLASASEDKTIKLWDICTGKCIKTLVGHTSWVQGISFSPDGKVLASASCDCSIRLWEVVTGECLKTLRGHTSWVQSVAFSPNGEILASGSCDQTVKLWNLSTGKCQQTILAHQSWVWSVAFSPDGKTVVSGGQDETIQLWDIQTGKCLGMLRTKRPYEGMCIAEAKGLTEVQQEALRFLGAVE</sequence>
<dbReference type="STRING" id="128403.WA1_39830"/>
<dbReference type="InterPro" id="IPR036322">
    <property type="entry name" value="WD40_repeat_dom_sf"/>
</dbReference>
<feature type="repeat" description="WD" evidence="3">
    <location>
        <begin position="1141"/>
        <end position="1182"/>
    </location>
</feature>
<feature type="repeat" description="WD" evidence="3">
    <location>
        <begin position="883"/>
        <end position="924"/>
    </location>
</feature>
<dbReference type="SUPFAM" id="SSF50978">
    <property type="entry name" value="WD40 repeat-like"/>
    <property type="match status" value="2"/>
</dbReference>
<keyword evidence="2" id="KW-0677">Repeat</keyword>
<evidence type="ECO:0000259" key="5">
    <source>
        <dbReference type="Pfam" id="PF26355"/>
    </source>
</evidence>
<feature type="repeat" description="WD" evidence="3">
    <location>
        <begin position="757"/>
        <end position="798"/>
    </location>
</feature>
<feature type="repeat" description="WD" evidence="3">
    <location>
        <begin position="1099"/>
        <end position="1140"/>
    </location>
</feature>
<dbReference type="InterPro" id="IPR020472">
    <property type="entry name" value="WD40_PAC1"/>
</dbReference>
<dbReference type="PRINTS" id="PR00320">
    <property type="entry name" value="GPROTEINBRPT"/>
</dbReference>
<protein>
    <recommendedName>
        <fullName evidence="8">NB-ARC domain-containing protein</fullName>
    </recommendedName>
</protein>
<evidence type="ECO:0000256" key="2">
    <source>
        <dbReference type="ARBA" id="ARBA00022737"/>
    </source>
</evidence>
<feature type="repeat" description="WD" evidence="3">
    <location>
        <begin position="1015"/>
        <end position="1056"/>
    </location>
</feature>
<dbReference type="InterPro" id="IPR001680">
    <property type="entry name" value="WD40_rpt"/>
</dbReference>
<dbReference type="CDD" id="cd00200">
    <property type="entry name" value="WD40"/>
    <property type="match status" value="2"/>
</dbReference>
<accession>A0A139WYT9</accession>
<dbReference type="Gene3D" id="3.40.50.300">
    <property type="entry name" value="P-loop containing nucleotide triphosphate hydrolases"/>
    <property type="match status" value="1"/>
</dbReference>
<evidence type="ECO:0000313" key="7">
    <source>
        <dbReference type="Proteomes" id="UP000076925"/>
    </source>
</evidence>
<dbReference type="FunFam" id="2.130.10.10:FF:000615">
    <property type="entry name" value="Receptor for activated C kinase 1"/>
    <property type="match status" value="1"/>
</dbReference>
<dbReference type="PROSITE" id="PS00678">
    <property type="entry name" value="WD_REPEATS_1"/>
    <property type="match status" value="11"/>
</dbReference>
<dbReference type="Gene3D" id="2.130.10.10">
    <property type="entry name" value="YVTN repeat-like/Quinoprotein amine dehydrogenase"/>
    <property type="match status" value="7"/>
</dbReference>
<dbReference type="GO" id="GO:0043531">
    <property type="term" value="F:ADP binding"/>
    <property type="evidence" value="ECO:0007669"/>
    <property type="project" value="InterPro"/>
</dbReference>
<dbReference type="InterPro" id="IPR027417">
    <property type="entry name" value="P-loop_NTPase"/>
</dbReference>
<dbReference type="AlphaFoldDB" id="A0A139WYT9"/>
<feature type="repeat" description="WD" evidence="3">
    <location>
        <begin position="589"/>
        <end position="630"/>
    </location>
</feature>
<gene>
    <name evidence="6" type="ORF">WA1_39830</name>
</gene>
<feature type="repeat" description="WD" evidence="3">
    <location>
        <begin position="799"/>
        <end position="840"/>
    </location>
</feature>
<feature type="domain" description="NB-ARC" evidence="4">
    <location>
        <begin position="152"/>
        <end position="249"/>
    </location>
</feature>
<feature type="repeat" description="WD" evidence="3">
    <location>
        <begin position="631"/>
        <end position="672"/>
    </location>
</feature>
<dbReference type="FunFam" id="2.130.10.10:FF:000228">
    <property type="entry name" value="COMPASS-like H3K4 histone methylase component WDR5A"/>
    <property type="match status" value="1"/>
</dbReference>
<comment type="caution">
    <text evidence="6">The sequence shown here is derived from an EMBL/GenBank/DDBJ whole genome shotgun (WGS) entry which is preliminary data.</text>
</comment>
<evidence type="ECO:0000256" key="3">
    <source>
        <dbReference type="PROSITE-ProRule" id="PRU00221"/>
    </source>
</evidence>
<dbReference type="InterPro" id="IPR015943">
    <property type="entry name" value="WD40/YVTN_repeat-like_dom_sf"/>
</dbReference>
<dbReference type="PROSITE" id="PS50082">
    <property type="entry name" value="WD_REPEATS_2"/>
    <property type="match status" value="14"/>
</dbReference>
<organism evidence="6 7">
    <name type="scientific">Scytonema hofmannii PCC 7110</name>
    <dbReference type="NCBI Taxonomy" id="128403"/>
    <lineage>
        <taxon>Bacteria</taxon>
        <taxon>Bacillati</taxon>
        <taxon>Cyanobacteriota</taxon>
        <taxon>Cyanophyceae</taxon>
        <taxon>Nostocales</taxon>
        <taxon>Scytonemataceae</taxon>
        <taxon>Scytonema</taxon>
    </lineage>
</organism>
<dbReference type="Pfam" id="PF00931">
    <property type="entry name" value="NB-ARC"/>
    <property type="match status" value="1"/>
</dbReference>
<keyword evidence="1 3" id="KW-0853">WD repeat</keyword>